<proteinExistence type="predicted"/>
<evidence type="ECO:0000259" key="1">
    <source>
        <dbReference type="Pfam" id="PF07727"/>
    </source>
</evidence>
<dbReference type="InterPro" id="IPR013103">
    <property type="entry name" value="RVT_2"/>
</dbReference>
<protein>
    <submittedName>
        <fullName evidence="2">Transposable element protein</fullName>
    </submittedName>
</protein>
<feature type="domain" description="Reverse transcriptase Ty1/copia-type" evidence="1">
    <location>
        <begin position="106"/>
        <end position="182"/>
    </location>
</feature>
<dbReference type="AlphaFoldDB" id="A0A4Y1R3R4"/>
<organism evidence="2">
    <name type="scientific">Prunus dulcis</name>
    <name type="common">Almond</name>
    <name type="synonym">Amygdalus dulcis</name>
    <dbReference type="NCBI Taxonomy" id="3755"/>
    <lineage>
        <taxon>Eukaryota</taxon>
        <taxon>Viridiplantae</taxon>
        <taxon>Streptophyta</taxon>
        <taxon>Embryophyta</taxon>
        <taxon>Tracheophyta</taxon>
        <taxon>Spermatophyta</taxon>
        <taxon>Magnoliopsida</taxon>
        <taxon>eudicotyledons</taxon>
        <taxon>Gunneridae</taxon>
        <taxon>Pentapetalae</taxon>
        <taxon>rosids</taxon>
        <taxon>fabids</taxon>
        <taxon>Rosales</taxon>
        <taxon>Rosaceae</taxon>
        <taxon>Amygdaloideae</taxon>
        <taxon>Amygdaleae</taxon>
        <taxon>Prunus</taxon>
    </lineage>
</organism>
<name>A0A4Y1R3R4_PRUDU</name>
<sequence>MVKEVNWRVLDWRMMCLKILLLGRKQPVTLKQVTSRKMKLVIFVKKQLIALWNSIDSPYLEIKQVLSVSKRPVTLNVCVPTKLQDVLSNLKWMNVMNVEMHALNKNKTWDLVPLPRGKKVVGCIWVFTLKHKDDGPIDRYKARLVEKGYTQTYGVYYLETFAPVAKLNTVRVLLSLAANYELAFRSKKQKVVSRSSAERVSWDDSMCVRVTMVEKMLRDLGLDPKIHGFVF</sequence>
<gene>
    <name evidence="2" type="ORF">Prudu_008162</name>
</gene>
<dbReference type="Pfam" id="PF07727">
    <property type="entry name" value="RVT_2"/>
    <property type="match status" value="1"/>
</dbReference>
<dbReference type="EMBL" id="AP019299">
    <property type="protein sequence ID" value="BBG98687.1"/>
    <property type="molecule type" value="Genomic_DNA"/>
</dbReference>
<reference evidence="2" key="1">
    <citation type="journal article" date="2019" name="Science">
        <title>Mutation of a bHLH transcription factor allowed almond domestication.</title>
        <authorList>
            <person name="Sanchez-Perez R."/>
            <person name="Pavan S."/>
            <person name="Mazzeo R."/>
            <person name="Moldovan C."/>
            <person name="Aiese Cigliano R."/>
            <person name="Del Cueto J."/>
            <person name="Ricciardi F."/>
            <person name="Lotti C."/>
            <person name="Ricciardi L."/>
            <person name="Dicenta F."/>
            <person name="Lopez-Marques R.L."/>
            <person name="Lindberg Moller B."/>
        </authorList>
    </citation>
    <scope>NUCLEOTIDE SEQUENCE</scope>
</reference>
<accession>A0A4Y1R3R4</accession>
<evidence type="ECO:0000313" key="2">
    <source>
        <dbReference type="EMBL" id="BBG98687.1"/>
    </source>
</evidence>